<gene>
    <name evidence="1" type="ORF">F4821DRAFT_254299</name>
</gene>
<comment type="caution">
    <text evidence="1">The sequence shown here is derived from an EMBL/GenBank/DDBJ whole genome shotgun (WGS) entry which is preliminary data.</text>
</comment>
<name>A0ACC0DI14_9PEZI</name>
<reference evidence="1 2" key="1">
    <citation type="journal article" date="2022" name="New Phytol.">
        <title>Ecological generalism drives hyperdiversity of secondary metabolite gene clusters in xylarialean endophytes.</title>
        <authorList>
            <person name="Franco M.E.E."/>
            <person name="Wisecaver J.H."/>
            <person name="Arnold A.E."/>
            <person name="Ju Y.M."/>
            <person name="Slot J.C."/>
            <person name="Ahrendt S."/>
            <person name="Moore L.P."/>
            <person name="Eastman K.E."/>
            <person name="Scott K."/>
            <person name="Konkel Z."/>
            <person name="Mondo S.J."/>
            <person name="Kuo A."/>
            <person name="Hayes R.D."/>
            <person name="Haridas S."/>
            <person name="Andreopoulos B."/>
            <person name="Riley R."/>
            <person name="LaButti K."/>
            <person name="Pangilinan J."/>
            <person name="Lipzen A."/>
            <person name="Amirebrahimi M."/>
            <person name="Yan J."/>
            <person name="Adam C."/>
            <person name="Keymanesh K."/>
            <person name="Ng V."/>
            <person name="Louie K."/>
            <person name="Northen T."/>
            <person name="Drula E."/>
            <person name="Henrissat B."/>
            <person name="Hsieh H.M."/>
            <person name="Youens-Clark K."/>
            <person name="Lutzoni F."/>
            <person name="Miadlikowska J."/>
            <person name="Eastwood D.C."/>
            <person name="Hamelin R.C."/>
            <person name="Grigoriev I.V."/>
            <person name="U'Ren J.M."/>
        </authorList>
    </citation>
    <scope>NUCLEOTIDE SEQUENCE [LARGE SCALE GENOMIC DNA]</scope>
    <source>
        <strain evidence="1 2">ER1909</strain>
    </source>
</reference>
<proteinExistence type="predicted"/>
<evidence type="ECO:0000313" key="2">
    <source>
        <dbReference type="Proteomes" id="UP001497680"/>
    </source>
</evidence>
<dbReference type="Proteomes" id="UP001497680">
    <property type="component" value="Unassembled WGS sequence"/>
</dbReference>
<sequence>MDRGRGQDITRRNPETRLVFLQRNLPAYDDTGRLLYWLGTYSAATGNIKDWHRIAAKLPGRTNKDCRKRWVNKVCGSLKKGAWNDDEDERLVNAVEKHGQKWTLVANDVGFRSPDQCAKRWQSNLDPTLEHGGWTTEEDELLLSMVRKNGRDWKMIHEQSFSRRSLNELKNRYTGLSKRSKPSYSRAKSPSTCSGSSSFNSELQANMANNRHATGGKEANKTSSEARENAATGFISPQSMTEDWVNMLENPNMWVDDFQGQTTDIGSNLPGLMDLDNLDASQHGQDKNSTLIAPENAMSVDASAWSGLLYDAGLTLPGTGDQMSIDPQAILQNNHLLPDDFFEINSNGNGLETLEVHTHREHDHVGRVSLVIDKCNRDTLHHLLKLRGRLNGKTRIEIHNEE</sequence>
<accession>A0ACC0DI14</accession>
<organism evidence="1 2">
    <name type="scientific">Hypoxylon rubiginosum</name>
    <dbReference type="NCBI Taxonomy" id="110542"/>
    <lineage>
        <taxon>Eukaryota</taxon>
        <taxon>Fungi</taxon>
        <taxon>Dikarya</taxon>
        <taxon>Ascomycota</taxon>
        <taxon>Pezizomycotina</taxon>
        <taxon>Sordariomycetes</taxon>
        <taxon>Xylariomycetidae</taxon>
        <taxon>Xylariales</taxon>
        <taxon>Hypoxylaceae</taxon>
        <taxon>Hypoxylon</taxon>
    </lineage>
</organism>
<dbReference type="EMBL" id="MU394284">
    <property type="protein sequence ID" value="KAI6092178.1"/>
    <property type="molecule type" value="Genomic_DNA"/>
</dbReference>
<protein>
    <submittedName>
        <fullName evidence="1">Homeodomain-like protein</fullName>
    </submittedName>
</protein>
<evidence type="ECO:0000313" key="1">
    <source>
        <dbReference type="EMBL" id="KAI6092178.1"/>
    </source>
</evidence>
<keyword evidence="2" id="KW-1185">Reference proteome</keyword>